<keyword evidence="10 14" id="KW-0472">Membrane</keyword>
<dbReference type="SUPFAM" id="SSF55785">
    <property type="entry name" value="PYP-like sensor domain (PAS domain)"/>
    <property type="match status" value="1"/>
</dbReference>
<evidence type="ECO:0000256" key="6">
    <source>
        <dbReference type="ARBA" id="ARBA00022741"/>
    </source>
</evidence>
<dbReference type="CDD" id="cd16922">
    <property type="entry name" value="HATPase_EvgS-ArcB-TorS-like"/>
    <property type="match status" value="1"/>
</dbReference>
<sequence>MSFRSILLATCLCLALFPALSAQVNLSDKEKAWLANNEKVLVGGSLDWTPFNFVNSQGQYQGIANDYLELISKNTDLKFELVIDTWQANLQRIRRNEIHILPAVYKTPARETFLNFSTPYFEALDYFFVHQDINVETFADLDGKRLAIPKDYAHREIIKEHFPKIIMVDAQTFGGAIDLVLQREADILFDTYGALIYTLEEEGINTIKPFKSTRHLGKNPIHIVSSKQHPELASIIQKGLDAISPLEHRNIHNKWFKTKTIEDLASERDGLYIDSLQQGEQFLNNPLQLTEEEKIWIKHHPVINVAGDYAWAPFEFSNEQGLHDGLGHDLLLAIAKLTGLQFHFSTNVWETSLAEVENKEKDLLVATFKTKEREQNLLFSNAYISLLNYFFIRTDSRVNTIDDLSGKRIAIIRDSAKEDEIKRLLPNITMVYVESPEEAITTLLENDADILYDSHAVINYILNAKNITSIKAFKTLPNSPINSLHIAVRNDYSQLISILNKALLSLETNGLQPILDKWLVDYSLERVKRVVPLTPGEKAWLNQNNKFTIVGDPNWMPFEALDADAQYVGIIHDYLAIVADTLNITFEPIQTENWQQSKEKVFSQKADIVSAFPNYKNFDSMSFSNSYINTPIVFVMQNENKYINSIEQIINKRISLLKDYPSTKDIIRRFPNKEFTFVDTPAKGLEELSSGKTDVFISSLAQANYYIAEQGYSGLRIVGKTDYTLEVSFAVQPQHAPLVPLLNKVLNSISTAEKQQVLDRWGSKDLIIKTDYKLVGIVVLIAALIIIVIFIWNKQLQKQIELRTKTELSLKQSERNLSVVINNIPVIVYVVDINSNRLLMANSNAIDELELDESNINQISASQFYNGNIEDIYEQQVQITTTEKRIIDGLLSVIPIRYQGKTALLHIVVNLNDRIVMERALEQEKDKAESANKAKSEFLANMSHEIRTPMNAIIGFTELLHEQIQDNKLKSFVQTIKSAGNSLLLLINDILDLSKIEAGKLTISKEVHNPHDIFDDISKIFTMNVRSKQLDFMLEIDERIPSALLLDSTRIRQILFNLVGNAVKFTDKGVITLTATALNEDKIHSKVDLRIDVQDTGIGISEDKLSHIFESFQQQEGQSVRKYGGTGLGLTISRRLTELMDGELSVTSKLGVGSCFSVYLRSIDVAAIKDVKSTSKDTEEVSNVKFKNTRVLIVDDILDNRKLLIEIFRTLSIEFMEASNGLEAVKLAESSDFDLIIMDIRMPEMDGYQAANIIKKSKPTLPIIALTASVMRDDYELMRRENFAGYLRKPVLKQELISELKNHLPYEKESLQQEEKAVVQQISDSLRILLADHYMSQCEQLKLNNNLSDIANFAQNLSQLAQEHNSEQLHDYSTRLIEATDIFDIVAIKALLNEFSNLSDR</sequence>
<dbReference type="GO" id="GO:0009927">
    <property type="term" value="F:histidine phosphotransfer kinase activity"/>
    <property type="evidence" value="ECO:0007669"/>
    <property type="project" value="TreeGrafter"/>
</dbReference>
<dbReference type="SMART" id="SM00062">
    <property type="entry name" value="PBPb"/>
    <property type="match status" value="3"/>
</dbReference>
<evidence type="ECO:0000256" key="11">
    <source>
        <dbReference type="ARBA" id="ARBA00023306"/>
    </source>
</evidence>
<proteinExistence type="predicted"/>
<feature type="modified residue" description="4-aspartylphosphate" evidence="12">
    <location>
        <position position="1239"/>
    </location>
</feature>
<evidence type="ECO:0000259" key="16">
    <source>
        <dbReference type="PROSITE" id="PS50109"/>
    </source>
</evidence>
<dbReference type="Gene3D" id="3.30.565.10">
    <property type="entry name" value="Histidine kinase-like ATPase, C-terminal domain"/>
    <property type="match status" value="1"/>
</dbReference>
<dbReference type="PANTHER" id="PTHR43047:SF72">
    <property type="entry name" value="OSMOSENSING HISTIDINE PROTEIN KINASE SLN1"/>
    <property type="match status" value="1"/>
</dbReference>
<dbReference type="Gene3D" id="3.40.190.10">
    <property type="entry name" value="Periplasmic binding protein-like II"/>
    <property type="match status" value="6"/>
</dbReference>
<keyword evidence="15" id="KW-0732">Signal</keyword>
<dbReference type="Pfam" id="PF02518">
    <property type="entry name" value="HATPase_c"/>
    <property type="match status" value="1"/>
</dbReference>
<comment type="subcellular location">
    <subcellularLocation>
        <location evidence="2">Membrane</location>
    </subcellularLocation>
</comment>
<dbReference type="InterPro" id="IPR011006">
    <property type="entry name" value="CheY-like_superfamily"/>
</dbReference>
<evidence type="ECO:0000256" key="8">
    <source>
        <dbReference type="ARBA" id="ARBA00022840"/>
    </source>
</evidence>
<evidence type="ECO:0000256" key="5">
    <source>
        <dbReference type="ARBA" id="ARBA00022679"/>
    </source>
</evidence>
<organism evidence="18 19">
    <name type="scientific">Thalassotalea algicola</name>
    <dbReference type="NCBI Taxonomy" id="2716224"/>
    <lineage>
        <taxon>Bacteria</taxon>
        <taxon>Pseudomonadati</taxon>
        <taxon>Pseudomonadota</taxon>
        <taxon>Gammaproteobacteria</taxon>
        <taxon>Alteromonadales</taxon>
        <taxon>Colwelliaceae</taxon>
        <taxon>Thalassotalea</taxon>
    </lineage>
</organism>
<dbReference type="InterPro" id="IPR001789">
    <property type="entry name" value="Sig_transdc_resp-reg_receiver"/>
</dbReference>
<keyword evidence="19" id="KW-1185">Reference proteome</keyword>
<dbReference type="Pfam" id="PF00072">
    <property type="entry name" value="Response_reg"/>
    <property type="match status" value="1"/>
</dbReference>
<dbReference type="FunFam" id="1.10.287.130:FF:000038">
    <property type="entry name" value="Sensory transduction histidine kinase"/>
    <property type="match status" value="1"/>
</dbReference>
<dbReference type="CDD" id="cd01007">
    <property type="entry name" value="PBP2_BvgS_HisK_like"/>
    <property type="match status" value="3"/>
</dbReference>
<feature type="domain" description="Histidine kinase" evidence="16">
    <location>
        <begin position="941"/>
        <end position="1164"/>
    </location>
</feature>
<dbReference type="Gene3D" id="1.10.287.130">
    <property type="match status" value="1"/>
</dbReference>
<feature type="signal peptide" evidence="15">
    <location>
        <begin position="1"/>
        <end position="22"/>
    </location>
</feature>
<dbReference type="InterPro" id="IPR003661">
    <property type="entry name" value="HisK_dim/P_dom"/>
</dbReference>
<evidence type="ECO:0000313" key="18">
    <source>
        <dbReference type="EMBL" id="NMP31919.1"/>
    </source>
</evidence>
<keyword evidence="6" id="KW-0547">Nucleotide-binding</keyword>
<keyword evidence="7" id="KW-0418">Kinase</keyword>
<evidence type="ECO:0000256" key="2">
    <source>
        <dbReference type="ARBA" id="ARBA00004370"/>
    </source>
</evidence>
<feature type="coiled-coil region" evidence="13">
    <location>
        <begin position="914"/>
        <end position="941"/>
    </location>
</feature>
<dbReference type="InterPro" id="IPR005467">
    <property type="entry name" value="His_kinase_dom"/>
</dbReference>
<keyword evidence="5" id="KW-0808">Transferase</keyword>
<evidence type="ECO:0000256" key="4">
    <source>
        <dbReference type="ARBA" id="ARBA00022553"/>
    </source>
</evidence>
<dbReference type="Gene3D" id="3.40.50.2300">
    <property type="match status" value="1"/>
</dbReference>
<dbReference type="Pfam" id="PF00497">
    <property type="entry name" value="SBP_bac_3"/>
    <property type="match status" value="3"/>
</dbReference>
<keyword evidence="14" id="KW-1133">Transmembrane helix</keyword>
<dbReference type="GO" id="GO:0005886">
    <property type="term" value="C:plasma membrane"/>
    <property type="evidence" value="ECO:0007669"/>
    <property type="project" value="TreeGrafter"/>
</dbReference>
<evidence type="ECO:0000256" key="13">
    <source>
        <dbReference type="SAM" id="Coils"/>
    </source>
</evidence>
<dbReference type="GO" id="GO:0005524">
    <property type="term" value="F:ATP binding"/>
    <property type="evidence" value="ECO:0007669"/>
    <property type="project" value="UniProtKB-KW"/>
</dbReference>
<dbReference type="PANTHER" id="PTHR43047">
    <property type="entry name" value="TWO-COMPONENT HISTIDINE PROTEIN KINASE"/>
    <property type="match status" value="1"/>
</dbReference>
<reference evidence="18 19" key="1">
    <citation type="submission" date="2020-04" db="EMBL/GenBank/DDBJ databases">
        <title>Thalassotalea sp. M1531, isolated from the surface of marine red alga.</title>
        <authorList>
            <person name="Pang L."/>
            <person name="Lu D.-C."/>
        </authorList>
    </citation>
    <scope>NUCLEOTIDE SEQUENCE [LARGE SCALE GENOMIC DNA]</scope>
    <source>
        <strain evidence="18 19">M1531</strain>
    </source>
</reference>
<dbReference type="InterPro" id="IPR035965">
    <property type="entry name" value="PAS-like_dom_sf"/>
</dbReference>
<evidence type="ECO:0000256" key="10">
    <source>
        <dbReference type="ARBA" id="ARBA00023136"/>
    </source>
</evidence>
<evidence type="ECO:0000256" key="3">
    <source>
        <dbReference type="ARBA" id="ARBA00012438"/>
    </source>
</evidence>
<keyword evidence="4 12" id="KW-0597">Phosphoprotein</keyword>
<dbReference type="SUPFAM" id="SSF53850">
    <property type="entry name" value="Periplasmic binding protein-like II"/>
    <property type="match status" value="3"/>
</dbReference>
<dbReference type="InterPro" id="IPR001638">
    <property type="entry name" value="Solute-binding_3/MltF_N"/>
</dbReference>
<accession>A0A7Y0LD10</accession>
<dbReference type="SMART" id="SM00448">
    <property type="entry name" value="REC"/>
    <property type="match status" value="1"/>
</dbReference>
<dbReference type="InterPro" id="IPR036097">
    <property type="entry name" value="HisK_dim/P_sf"/>
</dbReference>
<comment type="caution">
    <text evidence="18">The sequence shown here is derived from an EMBL/GenBank/DDBJ whole genome shotgun (WGS) entry which is preliminary data.</text>
</comment>
<dbReference type="SMART" id="SM00387">
    <property type="entry name" value="HATPase_c"/>
    <property type="match status" value="1"/>
</dbReference>
<dbReference type="CDD" id="cd00082">
    <property type="entry name" value="HisKA"/>
    <property type="match status" value="1"/>
</dbReference>
<dbReference type="RefSeq" id="WP_169075248.1">
    <property type="nucleotide sequence ID" value="NZ_JABBXH010000003.1"/>
</dbReference>
<keyword evidence="9" id="KW-0902">Two-component regulatory system</keyword>
<feature type="chain" id="PRO_5030664085" description="histidine kinase" evidence="15">
    <location>
        <begin position="23"/>
        <end position="1401"/>
    </location>
</feature>
<dbReference type="GO" id="GO:0000155">
    <property type="term" value="F:phosphorelay sensor kinase activity"/>
    <property type="evidence" value="ECO:0007669"/>
    <property type="project" value="InterPro"/>
</dbReference>
<keyword evidence="8" id="KW-0067">ATP-binding</keyword>
<evidence type="ECO:0000256" key="1">
    <source>
        <dbReference type="ARBA" id="ARBA00000085"/>
    </source>
</evidence>
<protein>
    <recommendedName>
        <fullName evidence="3">histidine kinase</fullName>
        <ecNumber evidence="3">2.7.13.3</ecNumber>
    </recommendedName>
</protein>
<dbReference type="Proteomes" id="UP000568664">
    <property type="component" value="Unassembled WGS sequence"/>
</dbReference>
<keyword evidence="14" id="KW-0812">Transmembrane</keyword>
<dbReference type="SMART" id="SM00388">
    <property type="entry name" value="HisKA"/>
    <property type="match status" value="1"/>
</dbReference>
<evidence type="ECO:0000256" key="14">
    <source>
        <dbReference type="SAM" id="Phobius"/>
    </source>
</evidence>
<dbReference type="InterPro" id="IPR036890">
    <property type="entry name" value="HATPase_C_sf"/>
</dbReference>
<dbReference type="EC" id="2.7.13.3" evidence="3"/>
<comment type="catalytic activity">
    <reaction evidence="1">
        <text>ATP + protein L-histidine = ADP + protein N-phospho-L-histidine.</text>
        <dbReference type="EC" id="2.7.13.3"/>
    </reaction>
</comment>
<dbReference type="SUPFAM" id="SSF47384">
    <property type="entry name" value="Homodimeric domain of signal transducing histidine kinase"/>
    <property type="match status" value="1"/>
</dbReference>
<keyword evidence="13" id="KW-0175">Coiled coil</keyword>
<dbReference type="InterPro" id="IPR004358">
    <property type="entry name" value="Sig_transdc_His_kin-like_C"/>
</dbReference>
<name>A0A7Y0LD10_9GAMM</name>
<dbReference type="CDD" id="cd17546">
    <property type="entry name" value="REC_hyHK_CKI1_RcsC-like"/>
    <property type="match status" value="1"/>
</dbReference>
<dbReference type="Pfam" id="PF00512">
    <property type="entry name" value="HisKA"/>
    <property type="match status" value="1"/>
</dbReference>
<dbReference type="PROSITE" id="PS50110">
    <property type="entry name" value="RESPONSE_REGULATORY"/>
    <property type="match status" value="1"/>
</dbReference>
<dbReference type="PRINTS" id="PR00344">
    <property type="entry name" value="BCTRLSENSOR"/>
</dbReference>
<dbReference type="SUPFAM" id="SSF52172">
    <property type="entry name" value="CheY-like"/>
    <property type="match status" value="1"/>
</dbReference>
<dbReference type="FunFam" id="3.30.565.10:FF:000010">
    <property type="entry name" value="Sensor histidine kinase RcsC"/>
    <property type="match status" value="1"/>
</dbReference>
<evidence type="ECO:0000259" key="17">
    <source>
        <dbReference type="PROSITE" id="PS50110"/>
    </source>
</evidence>
<evidence type="ECO:0000256" key="9">
    <source>
        <dbReference type="ARBA" id="ARBA00023012"/>
    </source>
</evidence>
<evidence type="ECO:0000313" key="19">
    <source>
        <dbReference type="Proteomes" id="UP000568664"/>
    </source>
</evidence>
<dbReference type="PROSITE" id="PS50109">
    <property type="entry name" value="HIS_KIN"/>
    <property type="match status" value="1"/>
</dbReference>
<evidence type="ECO:0000256" key="12">
    <source>
        <dbReference type="PROSITE-ProRule" id="PRU00169"/>
    </source>
</evidence>
<feature type="transmembrane region" description="Helical" evidence="14">
    <location>
        <begin position="774"/>
        <end position="793"/>
    </location>
</feature>
<dbReference type="InterPro" id="IPR003594">
    <property type="entry name" value="HATPase_dom"/>
</dbReference>
<gene>
    <name evidence="18" type="ORF">HII17_10105</name>
</gene>
<keyword evidence="11" id="KW-0131">Cell cycle</keyword>
<dbReference type="EMBL" id="JABBXH010000003">
    <property type="protein sequence ID" value="NMP31919.1"/>
    <property type="molecule type" value="Genomic_DNA"/>
</dbReference>
<evidence type="ECO:0000256" key="15">
    <source>
        <dbReference type="SAM" id="SignalP"/>
    </source>
</evidence>
<dbReference type="SUPFAM" id="SSF55874">
    <property type="entry name" value="ATPase domain of HSP90 chaperone/DNA topoisomerase II/histidine kinase"/>
    <property type="match status" value="1"/>
</dbReference>
<evidence type="ECO:0000256" key="7">
    <source>
        <dbReference type="ARBA" id="ARBA00022777"/>
    </source>
</evidence>
<feature type="domain" description="Response regulatory" evidence="17">
    <location>
        <begin position="1190"/>
        <end position="1304"/>
    </location>
</feature>